<dbReference type="NCBIfam" id="TIGR01646">
    <property type="entry name" value="vgr_GE"/>
    <property type="match status" value="1"/>
</dbReference>
<reference evidence="4" key="1">
    <citation type="submission" date="2024-05" db="EMBL/GenBank/DDBJ databases">
        <title>Genome sequencing of novel strain.</title>
        <authorList>
            <person name="Ganbat D."/>
            <person name="Ganbat S."/>
            <person name="Lee S.-J."/>
        </authorList>
    </citation>
    <scope>NUCLEOTIDE SEQUENCE</scope>
    <source>
        <strain evidence="4">SMD15-11</strain>
    </source>
</reference>
<feature type="compositionally biased region" description="Basic and acidic residues" evidence="2">
    <location>
        <begin position="711"/>
        <end position="720"/>
    </location>
</feature>
<gene>
    <name evidence="4" type="primary">tssI</name>
    <name evidence="4" type="ORF">AAIA72_10410</name>
</gene>
<feature type="region of interest" description="Disordered" evidence="2">
    <location>
        <begin position="691"/>
        <end position="724"/>
    </location>
</feature>
<feature type="compositionally biased region" description="Polar residues" evidence="2">
    <location>
        <begin position="693"/>
        <end position="709"/>
    </location>
</feature>
<dbReference type="SUPFAM" id="SSF69255">
    <property type="entry name" value="gp5 N-terminal domain-like"/>
    <property type="match status" value="1"/>
</dbReference>
<organism evidence="4">
    <name type="scientific">Thermohahella caldifontis</name>
    <dbReference type="NCBI Taxonomy" id="3142973"/>
    <lineage>
        <taxon>Bacteria</taxon>
        <taxon>Pseudomonadati</taxon>
        <taxon>Pseudomonadota</taxon>
        <taxon>Gammaproteobacteria</taxon>
        <taxon>Oceanospirillales</taxon>
        <taxon>Hahellaceae</taxon>
        <taxon>Thermohahella</taxon>
    </lineage>
</organism>
<evidence type="ECO:0000313" key="4">
    <source>
        <dbReference type="EMBL" id="XDT71218.1"/>
    </source>
</evidence>
<feature type="domain" description="Gp5/Type VI secretion system Vgr protein OB-fold" evidence="3">
    <location>
        <begin position="381"/>
        <end position="442"/>
    </location>
</feature>
<dbReference type="Gene3D" id="2.40.50.230">
    <property type="entry name" value="Gp5 N-terminal domain"/>
    <property type="match status" value="1"/>
</dbReference>
<dbReference type="SUPFAM" id="SSF69279">
    <property type="entry name" value="Phage tail proteins"/>
    <property type="match status" value="2"/>
</dbReference>
<evidence type="ECO:0000256" key="1">
    <source>
        <dbReference type="ARBA" id="ARBA00005558"/>
    </source>
</evidence>
<dbReference type="NCBIfam" id="TIGR03361">
    <property type="entry name" value="VI_Rhs_Vgr"/>
    <property type="match status" value="1"/>
</dbReference>
<proteinExistence type="inferred from homology"/>
<dbReference type="InterPro" id="IPR006533">
    <property type="entry name" value="T6SS_Vgr_RhsGE"/>
</dbReference>
<accession>A0AB39UT23</accession>
<feature type="compositionally biased region" description="Low complexity" evidence="2">
    <location>
        <begin position="614"/>
        <end position="626"/>
    </location>
</feature>
<dbReference type="RefSeq" id="WP_369600256.1">
    <property type="nucleotide sequence ID" value="NZ_CP154858.1"/>
</dbReference>
<comment type="similarity">
    <text evidence="1">Belongs to the VgrG protein family.</text>
</comment>
<dbReference type="InterPro" id="IPR006531">
    <property type="entry name" value="Gp5/Vgr_OB"/>
</dbReference>
<protein>
    <submittedName>
        <fullName evidence="4">Type VI secretion system tip protein TssI/VgrG</fullName>
    </submittedName>
</protein>
<evidence type="ECO:0000256" key="2">
    <source>
        <dbReference type="SAM" id="MobiDB-lite"/>
    </source>
</evidence>
<dbReference type="InterPro" id="IPR037026">
    <property type="entry name" value="Vgr_OB-fold_dom_sf"/>
</dbReference>
<dbReference type="Gene3D" id="4.10.220.110">
    <property type="match status" value="1"/>
</dbReference>
<feature type="region of interest" description="Disordered" evidence="2">
    <location>
        <begin position="660"/>
        <end position="679"/>
    </location>
</feature>
<evidence type="ECO:0000259" key="3">
    <source>
        <dbReference type="Pfam" id="PF04717"/>
    </source>
</evidence>
<dbReference type="KEGG" id="tcd:AAIA72_10410"/>
<dbReference type="EMBL" id="CP154858">
    <property type="protein sequence ID" value="XDT71218.1"/>
    <property type="molecule type" value="Genomic_DNA"/>
</dbReference>
<dbReference type="Gene3D" id="2.30.110.50">
    <property type="match status" value="1"/>
</dbReference>
<dbReference type="AlphaFoldDB" id="A0AB39UT23"/>
<name>A0AB39UT23_9GAMM</name>
<dbReference type="Gene3D" id="3.55.50.10">
    <property type="entry name" value="Baseplate protein-like domains"/>
    <property type="match status" value="1"/>
</dbReference>
<feature type="region of interest" description="Disordered" evidence="2">
    <location>
        <begin position="611"/>
        <end position="630"/>
    </location>
</feature>
<dbReference type="InterPro" id="IPR017847">
    <property type="entry name" value="T6SS_RhsGE_Vgr_subset"/>
</dbReference>
<dbReference type="SUPFAM" id="SSF69349">
    <property type="entry name" value="Phage fibre proteins"/>
    <property type="match status" value="1"/>
</dbReference>
<sequence length="883" mass="98150">MELAANTARLTVRVARMDADLRVLSLTLSEALAELSHATLVIVSPEPLPGPEDWLSRDVHVCLRGRCGERHLHGAVNEAWRLQDIGRFQRMQITVVPHAWWLTERCRYRIFTETTAVDIARALWREAGLRQDDLVFDLRATPPVWQYRTQSGESEWDFLCRLFSELGWYWYFRHEADRHILMVSDHAGALIRPDGTRRHVAIHYDRQSGQSEILYRFQRVRRRALHQVRTRRYRMGTPLAIETGEARHDQASPSGLHEHFVHQEDAPDARMQAENWLNSLNAGCDHCIAQGNRADLHCGEVLSFRFPDDTRSDWLITGLTQQIAHPQVLEELASDSFRHYQTLTAVPDTQTWRPPRQTPRRLTGFWPAIVTGPEPGKVFTDDQGRVQVRFAWDPDGQPGTWLRVSQRLAGNRWGSLMLPRAGDEVSVLFLEGNPDTPVVAGRRYHSAHEAPQSLPDGQHQWMFRSRSADGTGHEVLLDDSPGNAHILLHSSGQLALRARKRYQASVQGSVHQKVAGHLQETTDGAASEQADGNWNEHVSGQTHLQAGQSLVLGGQSLTLEAGGSIHLKGGNALLNSGQTVIFKVGGAAVSCGPGGVSLSAPVVMVNMGGGGGAAATASPAAPEKSPAVPPQRGALRTRLRPLAGQSGDPVHIQRLMPLTTGSKSAPATSRPEPPVPSAVLDSKVNLLPENYRTPHSMTDNTQSKLTGASLTDKKNTKAKENGAGINNNKKKALVFLEKVIRPTLNQLGLGGRAAEELILGTAIQESRLIYRKQMGGGPALGLYQMEPATHDDIWENYLTYKSDLAAQVKALRRRKDEHDDLRENDAYATAMVRIHYLRVRDPLPSAGNYAQQASYWKRFYNTPLGKGTEAEYLKNWKDFMEQE</sequence>
<dbReference type="Pfam" id="PF04717">
    <property type="entry name" value="Phage_base_V"/>
    <property type="match status" value="1"/>
</dbReference>
<dbReference type="Pfam" id="PF05954">
    <property type="entry name" value="Phage_GPD"/>
    <property type="match status" value="1"/>
</dbReference>